<accession>A0ABN8X2Z5</accession>
<evidence type="ECO:0000256" key="1">
    <source>
        <dbReference type="ARBA" id="ARBA00010554"/>
    </source>
</evidence>
<proteinExistence type="inferred from homology"/>
<evidence type="ECO:0000313" key="3">
    <source>
        <dbReference type="Proteomes" id="UP001162030"/>
    </source>
</evidence>
<organism evidence="2 3">
    <name type="scientific">Methylocaldum szegediense</name>
    <dbReference type="NCBI Taxonomy" id="73780"/>
    <lineage>
        <taxon>Bacteria</taxon>
        <taxon>Pseudomonadati</taxon>
        <taxon>Pseudomonadota</taxon>
        <taxon>Gammaproteobacteria</taxon>
        <taxon>Methylococcales</taxon>
        <taxon>Methylococcaceae</taxon>
        <taxon>Methylocaldum</taxon>
    </lineage>
</organism>
<comment type="similarity">
    <text evidence="1">Belongs to the UPF0166 family.</text>
</comment>
<dbReference type="InterPro" id="IPR015867">
    <property type="entry name" value="N-reg_PII/ATP_PRibTrfase_C"/>
</dbReference>
<dbReference type="PANTHER" id="PTHR35983">
    <property type="entry name" value="UPF0166 PROTEIN TM_0021"/>
    <property type="match status" value="1"/>
</dbReference>
<dbReference type="SUPFAM" id="SSF54913">
    <property type="entry name" value="GlnB-like"/>
    <property type="match status" value="1"/>
</dbReference>
<dbReference type="EMBL" id="OX458333">
    <property type="protein sequence ID" value="CAI8844110.1"/>
    <property type="molecule type" value="Genomic_DNA"/>
</dbReference>
<reference evidence="2 3" key="1">
    <citation type="submission" date="2023-03" db="EMBL/GenBank/DDBJ databases">
        <authorList>
            <person name="Pearce D."/>
        </authorList>
    </citation>
    <scope>NUCLEOTIDE SEQUENCE [LARGE SCALE GENOMIC DNA]</scope>
    <source>
        <strain evidence="2">Msz</strain>
    </source>
</reference>
<sequence>MAHQQVTIARIYLHEGEHLLSKIMNILHDEERVAGVTVLRGITGFGKDGKVRTSSLADLSLDSPLVVEFYDAPDRVDAAIEKLLRRLDLNHVVTWSGVRHTQTN</sequence>
<keyword evidence="3" id="KW-1185">Reference proteome</keyword>
<gene>
    <name evidence="2" type="ORF">MSZNOR_2385</name>
</gene>
<dbReference type="InterPro" id="IPR003793">
    <property type="entry name" value="UPF0166"/>
</dbReference>
<dbReference type="Pfam" id="PF02641">
    <property type="entry name" value="DUF190"/>
    <property type="match status" value="1"/>
</dbReference>
<dbReference type="InterPro" id="IPR011322">
    <property type="entry name" value="N-reg_PII-like_a/b"/>
</dbReference>
<evidence type="ECO:0000313" key="2">
    <source>
        <dbReference type="EMBL" id="CAI8844110.1"/>
    </source>
</evidence>
<name>A0ABN8X2Z5_9GAMM</name>
<dbReference type="Gene3D" id="3.30.70.120">
    <property type="match status" value="1"/>
</dbReference>
<dbReference type="Proteomes" id="UP001162030">
    <property type="component" value="Chromosome"/>
</dbReference>
<protein>
    <submittedName>
        <fullName evidence="2">DUF190 domain-containing protein</fullName>
    </submittedName>
</protein>
<dbReference type="RefSeq" id="WP_026611641.1">
    <property type="nucleotide sequence ID" value="NZ_OX458333.1"/>
</dbReference>
<dbReference type="PANTHER" id="PTHR35983:SF1">
    <property type="entry name" value="UPF0166 PROTEIN TM_0021"/>
    <property type="match status" value="1"/>
</dbReference>